<dbReference type="PANTHER" id="PTHR45138">
    <property type="entry name" value="REGULATORY COMPONENTS OF SENSORY TRANSDUCTION SYSTEM"/>
    <property type="match status" value="1"/>
</dbReference>
<protein>
    <submittedName>
        <fullName evidence="3">GGDEF domain-containing protein</fullName>
    </submittedName>
</protein>
<dbReference type="EMBL" id="QRYQ01000042">
    <property type="protein sequence ID" value="RGU88807.1"/>
    <property type="molecule type" value="Genomic_DNA"/>
</dbReference>
<dbReference type="InterPro" id="IPR043128">
    <property type="entry name" value="Rev_trsase/Diguanyl_cyclase"/>
</dbReference>
<feature type="transmembrane region" description="Helical" evidence="1">
    <location>
        <begin position="74"/>
        <end position="92"/>
    </location>
</feature>
<dbReference type="PANTHER" id="PTHR45138:SF9">
    <property type="entry name" value="DIGUANYLATE CYCLASE DGCM-RELATED"/>
    <property type="match status" value="1"/>
</dbReference>
<dbReference type="SUPFAM" id="SSF55073">
    <property type="entry name" value="Nucleotide cyclase"/>
    <property type="match status" value="1"/>
</dbReference>
<dbReference type="Gene3D" id="3.30.70.270">
    <property type="match status" value="1"/>
</dbReference>
<keyword evidence="1" id="KW-1133">Transmembrane helix</keyword>
<feature type="transmembrane region" description="Helical" evidence="1">
    <location>
        <begin position="104"/>
        <end position="128"/>
    </location>
</feature>
<feature type="domain" description="GGDEF" evidence="2">
    <location>
        <begin position="247"/>
        <end position="367"/>
    </location>
</feature>
<feature type="transmembrane region" description="Helical" evidence="1">
    <location>
        <begin position="173"/>
        <end position="191"/>
    </location>
</feature>
<dbReference type="InterPro" id="IPR000160">
    <property type="entry name" value="GGDEF_dom"/>
</dbReference>
<evidence type="ECO:0000256" key="1">
    <source>
        <dbReference type="SAM" id="Phobius"/>
    </source>
</evidence>
<keyword evidence="1" id="KW-0472">Membrane</keyword>
<feature type="transmembrane region" description="Helical" evidence="1">
    <location>
        <begin position="15"/>
        <end position="31"/>
    </location>
</feature>
<dbReference type="InterPro" id="IPR050469">
    <property type="entry name" value="Diguanylate_Cyclase"/>
</dbReference>
<proteinExistence type="predicted"/>
<reference evidence="3 4" key="1">
    <citation type="submission" date="2018-08" db="EMBL/GenBank/DDBJ databases">
        <title>A genome reference for cultivated species of the human gut microbiota.</title>
        <authorList>
            <person name="Zou Y."/>
            <person name="Xue W."/>
            <person name="Luo G."/>
        </authorList>
    </citation>
    <scope>NUCLEOTIDE SEQUENCE [LARGE SCALE GENOMIC DNA]</scope>
    <source>
        <strain evidence="3 4">AF15-20</strain>
    </source>
</reference>
<organism evidence="3 4">
    <name type="scientific">Holdemanella biformis</name>
    <dbReference type="NCBI Taxonomy" id="1735"/>
    <lineage>
        <taxon>Bacteria</taxon>
        <taxon>Bacillati</taxon>
        <taxon>Bacillota</taxon>
        <taxon>Erysipelotrichia</taxon>
        <taxon>Erysipelotrichales</taxon>
        <taxon>Erysipelotrichaceae</taxon>
        <taxon>Holdemanella</taxon>
    </lineage>
</organism>
<dbReference type="SMART" id="SM00267">
    <property type="entry name" value="GGDEF"/>
    <property type="match status" value="1"/>
</dbReference>
<dbReference type="InterPro" id="IPR029787">
    <property type="entry name" value="Nucleotide_cyclase"/>
</dbReference>
<dbReference type="CDD" id="cd01949">
    <property type="entry name" value="GGDEF"/>
    <property type="match status" value="1"/>
</dbReference>
<feature type="transmembrane region" description="Helical" evidence="1">
    <location>
        <begin position="43"/>
        <end position="62"/>
    </location>
</feature>
<evidence type="ECO:0000313" key="3">
    <source>
        <dbReference type="EMBL" id="RGU88807.1"/>
    </source>
</evidence>
<dbReference type="GO" id="GO:0052621">
    <property type="term" value="F:diguanylate cyclase activity"/>
    <property type="evidence" value="ECO:0007669"/>
    <property type="project" value="TreeGrafter"/>
</dbReference>
<dbReference type="Pfam" id="PF00990">
    <property type="entry name" value="GGDEF"/>
    <property type="match status" value="1"/>
</dbReference>
<name>A0A395W3X3_9FIRM</name>
<dbReference type="AlphaFoldDB" id="A0A395W3X3"/>
<feature type="transmembrane region" description="Helical" evidence="1">
    <location>
        <begin position="197"/>
        <end position="215"/>
    </location>
</feature>
<dbReference type="Proteomes" id="UP000265489">
    <property type="component" value="Unassembled WGS sequence"/>
</dbReference>
<evidence type="ECO:0000259" key="2">
    <source>
        <dbReference type="PROSITE" id="PS50887"/>
    </source>
</evidence>
<evidence type="ECO:0000313" key="4">
    <source>
        <dbReference type="Proteomes" id="UP000265489"/>
    </source>
</evidence>
<dbReference type="PROSITE" id="PS50887">
    <property type="entry name" value="GGDEF"/>
    <property type="match status" value="1"/>
</dbReference>
<accession>A0A395W3X3</accession>
<sequence length="367" mass="43144">MVKWICMNEILFAEIYYICIAIMLILGFKTYRSMMKDTQKASFLAVVFVHILYFQTDLVRMSNVQNLFLNEMSLLFFSLCTFSWFNYILTMLEIQYVKKRQTLIALIPLIVSVVLLLVNTLHGILFRIDQNGKFQEGPFYLLYVFINDLYYLVGAYKAYVYSCRAKNYQQKKSYQILGIYMAVMMIVGTLQDVFRQVPIFCVGTSLSILIVYISLEEQMISIDPLTQLNNRNRMEQHLFECVRSQDLNMYLLVLDVNRFKKINDEHGHAQGDLALKAIANCLKESCIEKSDFIARYGGDEFVIVYKGNDVEGLCQRIHTYIQQLSFPFDLDVSIGYAQYKKEMRKWNDWFIKADKQLYDEKKKLKGR</sequence>
<comment type="caution">
    <text evidence="3">The sequence shown here is derived from an EMBL/GenBank/DDBJ whole genome shotgun (WGS) entry which is preliminary data.</text>
</comment>
<dbReference type="NCBIfam" id="TIGR00254">
    <property type="entry name" value="GGDEF"/>
    <property type="match status" value="1"/>
</dbReference>
<feature type="transmembrane region" description="Helical" evidence="1">
    <location>
        <begin position="140"/>
        <end position="161"/>
    </location>
</feature>
<keyword evidence="1" id="KW-0812">Transmembrane</keyword>
<gene>
    <name evidence="3" type="ORF">DWW32_12750</name>
</gene>